<feature type="region of interest" description="Disordered" evidence="3">
    <location>
        <begin position="26"/>
        <end position="66"/>
    </location>
</feature>
<evidence type="ECO:0000313" key="4">
    <source>
        <dbReference type="EMBL" id="OON16343.1"/>
    </source>
</evidence>
<keyword evidence="5" id="KW-1185">Reference proteome</keyword>
<reference evidence="4 5" key="1">
    <citation type="submission" date="2015-03" db="EMBL/GenBank/DDBJ databases">
        <title>Draft genome of the nematode, Opisthorchis viverrini.</title>
        <authorList>
            <person name="Mitreva M."/>
        </authorList>
    </citation>
    <scope>NUCLEOTIDE SEQUENCE [LARGE SCALE GENOMIC DNA]</scope>
    <source>
        <strain evidence="4">Khon Kaen</strain>
    </source>
</reference>
<evidence type="ECO:0000256" key="1">
    <source>
        <dbReference type="ARBA" id="ARBA00010597"/>
    </source>
</evidence>
<dbReference type="PRINTS" id="PR02065">
    <property type="entry name" value="PROTEINDPCD"/>
</dbReference>
<dbReference type="EMBL" id="KV897825">
    <property type="protein sequence ID" value="OON16343.1"/>
    <property type="molecule type" value="Genomic_DNA"/>
</dbReference>
<evidence type="ECO:0000256" key="2">
    <source>
        <dbReference type="ARBA" id="ARBA00020330"/>
    </source>
</evidence>
<organism evidence="4 5">
    <name type="scientific">Opisthorchis viverrini</name>
    <name type="common">Southeast Asian liver fluke</name>
    <dbReference type="NCBI Taxonomy" id="6198"/>
    <lineage>
        <taxon>Eukaryota</taxon>
        <taxon>Metazoa</taxon>
        <taxon>Spiralia</taxon>
        <taxon>Lophotrochozoa</taxon>
        <taxon>Platyhelminthes</taxon>
        <taxon>Trematoda</taxon>
        <taxon>Digenea</taxon>
        <taxon>Opisthorchiida</taxon>
        <taxon>Opisthorchiata</taxon>
        <taxon>Opisthorchiidae</taxon>
        <taxon>Opisthorchis</taxon>
    </lineage>
</organism>
<dbReference type="InterPro" id="IPR026224">
    <property type="entry name" value="DPCD"/>
</dbReference>
<proteinExistence type="inferred from homology"/>
<evidence type="ECO:0000256" key="3">
    <source>
        <dbReference type="SAM" id="MobiDB-lite"/>
    </source>
</evidence>
<gene>
    <name evidence="4" type="ORF">X801_07846</name>
</gene>
<dbReference type="PANTHER" id="PTHR31921:SF1">
    <property type="entry name" value="PROTEIN DPCD"/>
    <property type="match status" value="1"/>
</dbReference>
<sequence>MSVRRWASRKTRENIQRVPPANFKQTRKWKKKSTLGGDGKWEFEVGEPPTSFNPLDEITEANTNPRFSRTDTAKAFQWRIRNMPYPLGTYQIQVDSDTNSLILRTTNKKCILFACFFTLYTKPDEILQYEKQLKQHLSSVKSLDEGQGDCKTS</sequence>
<dbReference type="AlphaFoldDB" id="A0A1S8WQ39"/>
<accession>A0A1S8WQ39</accession>
<protein>
    <recommendedName>
        <fullName evidence="2">Protein DPCD</fullName>
    </recommendedName>
</protein>
<comment type="similarity">
    <text evidence="1">Belongs to the DPCD family.</text>
</comment>
<dbReference type="Proteomes" id="UP000243686">
    <property type="component" value="Unassembled WGS sequence"/>
</dbReference>
<dbReference type="Pfam" id="PF14913">
    <property type="entry name" value="DPCD"/>
    <property type="match status" value="1"/>
</dbReference>
<dbReference type="PANTHER" id="PTHR31921">
    <property type="entry name" value="PROTEIN DPCD"/>
    <property type="match status" value="1"/>
</dbReference>
<evidence type="ECO:0000313" key="5">
    <source>
        <dbReference type="Proteomes" id="UP000243686"/>
    </source>
</evidence>
<name>A0A1S8WQ39_OPIVI</name>